<dbReference type="AlphaFoldDB" id="A0A8J6NJM9"/>
<proteinExistence type="predicted"/>
<organism evidence="1 2">
    <name type="scientific">Candidatus Desulfatibia profunda</name>
    <dbReference type="NCBI Taxonomy" id="2841695"/>
    <lineage>
        <taxon>Bacteria</taxon>
        <taxon>Pseudomonadati</taxon>
        <taxon>Thermodesulfobacteriota</taxon>
        <taxon>Desulfobacteria</taxon>
        <taxon>Desulfobacterales</taxon>
        <taxon>Desulfobacterales incertae sedis</taxon>
        <taxon>Candidatus Desulfatibia</taxon>
    </lineage>
</organism>
<dbReference type="EMBL" id="JACNJH010000008">
    <property type="protein sequence ID" value="MBC8359790.1"/>
    <property type="molecule type" value="Genomic_DNA"/>
</dbReference>
<protein>
    <submittedName>
        <fullName evidence="1">Uncharacterized protein</fullName>
    </submittedName>
</protein>
<accession>A0A8J6NJM9</accession>
<evidence type="ECO:0000313" key="1">
    <source>
        <dbReference type="EMBL" id="MBC8359790.1"/>
    </source>
</evidence>
<dbReference type="Proteomes" id="UP000603434">
    <property type="component" value="Unassembled WGS sequence"/>
</dbReference>
<comment type="caution">
    <text evidence="1">The sequence shown here is derived from an EMBL/GenBank/DDBJ whole genome shotgun (WGS) entry which is preliminary data.</text>
</comment>
<evidence type="ECO:0000313" key="2">
    <source>
        <dbReference type="Proteomes" id="UP000603434"/>
    </source>
</evidence>
<name>A0A8J6NJM9_9BACT</name>
<reference evidence="1 2" key="1">
    <citation type="submission" date="2020-08" db="EMBL/GenBank/DDBJ databases">
        <title>Bridging the membrane lipid divide: bacteria of the FCB group superphylum have the potential to synthesize archaeal ether lipids.</title>
        <authorList>
            <person name="Villanueva L."/>
            <person name="Von Meijenfeldt F.A.B."/>
            <person name="Westbye A.B."/>
            <person name="Yadav S."/>
            <person name="Hopmans E.C."/>
            <person name="Dutilh B.E."/>
            <person name="Sinninghe Damste J.S."/>
        </authorList>
    </citation>
    <scope>NUCLEOTIDE SEQUENCE [LARGE SCALE GENOMIC DNA]</scope>
    <source>
        <strain evidence="1">NIOZ-UU30</strain>
    </source>
</reference>
<gene>
    <name evidence="1" type="ORF">H8E23_00120</name>
</gene>
<sequence length="218" mass="25148">MDKNSNDTKIVKIIFRKKAITIDALSSLLNSSIKTARRRLKLWEAYTSYNENGRYYTLPNIPEFDGNGLWAYRKIHFSKYGNLRQTTINLIKRSKAGLDAAEMNDLLGISVRSFLTALQKHPDLKRKKIQGRYVYFSAVEKDYIRQKDYRAGMTRIKQLPSDFEAILILVETIKNPHLSIEDLALKLKDNDCNVTPDSIRNLFTYHGLTVKKTPGTPF</sequence>